<feature type="signal peptide" evidence="1">
    <location>
        <begin position="1"/>
        <end position="24"/>
    </location>
</feature>
<dbReference type="Gene3D" id="2.60.40.10">
    <property type="entry name" value="Immunoglobulins"/>
    <property type="match status" value="1"/>
</dbReference>
<dbReference type="EMBL" id="QWDE01000001">
    <property type="protein sequence ID" value="RFZ85233.1"/>
    <property type="molecule type" value="Genomic_DNA"/>
</dbReference>
<evidence type="ECO:0000256" key="1">
    <source>
        <dbReference type="SAM" id="SignalP"/>
    </source>
</evidence>
<evidence type="ECO:0000259" key="2">
    <source>
        <dbReference type="Pfam" id="PF16323"/>
    </source>
</evidence>
<feature type="domain" description="DUF4959" evidence="2">
    <location>
        <begin position="22"/>
        <end position="125"/>
    </location>
</feature>
<protein>
    <submittedName>
        <fullName evidence="5">DUF4959 domain-containing protein</fullName>
    </submittedName>
</protein>
<comment type="caution">
    <text evidence="5">The sequence shown here is derived from an EMBL/GenBank/DDBJ whole genome shotgun (WGS) entry which is preliminary data.</text>
</comment>
<dbReference type="Pfam" id="PF16323">
    <property type="entry name" value="DUF4959"/>
    <property type="match status" value="1"/>
</dbReference>
<dbReference type="PROSITE" id="PS51257">
    <property type="entry name" value="PROKAR_LIPOPROTEIN"/>
    <property type="match status" value="1"/>
</dbReference>
<dbReference type="InterPro" id="IPR008979">
    <property type="entry name" value="Galactose-bd-like_sf"/>
</dbReference>
<feature type="domain" description="DUF5126" evidence="4">
    <location>
        <begin position="127"/>
        <end position="227"/>
    </location>
</feature>
<evidence type="ECO:0000259" key="3">
    <source>
        <dbReference type="Pfam" id="PF16391"/>
    </source>
</evidence>
<feature type="chain" id="PRO_5017648667" evidence="1">
    <location>
        <begin position="25"/>
        <end position="395"/>
    </location>
</feature>
<dbReference type="RefSeq" id="WP_117382133.1">
    <property type="nucleotide sequence ID" value="NZ_QWDE01000001.1"/>
</dbReference>
<evidence type="ECO:0000313" key="5">
    <source>
        <dbReference type="EMBL" id="RFZ85233.1"/>
    </source>
</evidence>
<keyword evidence="1" id="KW-0732">Signal</keyword>
<evidence type="ECO:0000259" key="4">
    <source>
        <dbReference type="Pfam" id="PF17166"/>
    </source>
</evidence>
<accession>A0A3E2NW42</accession>
<dbReference type="InterPro" id="IPR013783">
    <property type="entry name" value="Ig-like_fold"/>
</dbReference>
<feature type="domain" description="DUF5000" evidence="3">
    <location>
        <begin position="253"/>
        <end position="392"/>
    </location>
</feature>
<proteinExistence type="predicted"/>
<gene>
    <name evidence="5" type="ORF">DYU05_06435</name>
</gene>
<dbReference type="Gene3D" id="2.60.120.260">
    <property type="entry name" value="Galactose-binding domain-like"/>
    <property type="match status" value="1"/>
</dbReference>
<evidence type="ECO:0000313" key="6">
    <source>
        <dbReference type="Proteomes" id="UP000260823"/>
    </source>
</evidence>
<dbReference type="InterPro" id="IPR033431">
    <property type="entry name" value="DUF5126"/>
</dbReference>
<dbReference type="SUPFAM" id="SSF49785">
    <property type="entry name" value="Galactose-binding domain-like"/>
    <property type="match status" value="1"/>
</dbReference>
<dbReference type="AlphaFoldDB" id="A0A3E2NW42"/>
<dbReference type="OrthoDB" id="1312186at2"/>
<sequence>MKRKLKYFLSMCLLGGIACFIACKQDKLEPAVKDATAPGPVTDPVVRNLNGAAVISFTPPADEDLLYVRAVYQTKTGTKHETKVSKYNRELTVDGFPDTVAYDVSLYAVDKSENASTAVTVTVHPGRPIFQLVRDSISYTADFGGINVRYKNRTESSIAVVLLTNDSTGSFVPVNTAYTKLKQGDFSTRNLKAVDTKFGIYVRDRWGNISDTLLFHLTPLFEEQLDRTKIHPVILPTDAQLGPQYGGGVEKLFDGNTTNAAGYYHTGDDAKMPQWFTIDLGVQAKLSRLSWFMREGFFYDLHNPKVVEIWGTNSPASDGSFNGWTLLASHTQVKPSGLPAGQNSQADIDAAVAGENVTFPLDAPKVRYLRFKTLKNWSNGTYVNFNEIMIWGDTK</sequence>
<dbReference type="InterPro" id="IPR032527">
    <property type="entry name" value="DUF4959"/>
</dbReference>
<dbReference type="Proteomes" id="UP000260823">
    <property type="component" value="Unassembled WGS sequence"/>
</dbReference>
<dbReference type="Pfam" id="PF16391">
    <property type="entry name" value="DUF5000"/>
    <property type="match status" value="1"/>
</dbReference>
<dbReference type="SUPFAM" id="SSF49265">
    <property type="entry name" value="Fibronectin type III"/>
    <property type="match status" value="1"/>
</dbReference>
<reference evidence="5 6" key="1">
    <citation type="submission" date="2018-08" db="EMBL/GenBank/DDBJ databases">
        <title>Mucilaginibacter terrae sp. nov., isolated from manganese diggings.</title>
        <authorList>
            <person name="Huang Y."/>
            <person name="Zhou Z."/>
        </authorList>
    </citation>
    <scope>NUCLEOTIDE SEQUENCE [LARGE SCALE GENOMIC DNA]</scope>
    <source>
        <strain evidence="5 6">ZH6</strain>
    </source>
</reference>
<dbReference type="InterPro" id="IPR032164">
    <property type="entry name" value="DUF5000"/>
</dbReference>
<name>A0A3E2NW42_9SPHI</name>
<organism evidence="5 6">
    <name type="scientific">Mucilaginibacter terrenus</name>
    <dbReference type="NCBI Taxonomy" id="2482727"/>
    <lineage>
        <taxon>Bacteria</taxon>
        <taxon>Pseudomonadati</taxon>
        <taxon>Bacteroidota</taxon>
        <taxon>Sphingobacteriia</taxon>
        <taxon>Sphingobacteriales</taxon>
        <taxon>Sphingobacteriaceae</taxon>
        <taxon>Mucilaginibacter</taxon>
    </lineage>
</organism>
<keyword evidence="6" id="KW-1185">Reference proteome</keyword>
<dbReference type="InterPro" id="IPR036116">
    <property type="entry name" value="FN3_sf"/>
</dbReference>
<dbReference type="Pfam" id="PF17166">
    <property type="entry name" value="DUF5126"/>
    <property type="match status" value="1"/>
</dbReference>